<evidence type="ECO:0000259" key="3">
    <source>
        <dbReference type="PROSITE" id="PS50102"/>
    </source>
</evidence>
<organism evidence="4 5">
    <name type="scientific">Besnoitia besnoiti</name>
    <name type="common">Apicomplexan protozoan</name>
    <dbReference type="NCBI Taxonomy" id="94643"/>
    <lineage>
        <taxon>Eukaryota</taxon>
        <taxon>Sar</taxon>
        <taxon>Alveolata</taxon>
        <taxon>Apicomplexa</taxon>
        <taxon>Conoidasida</taxon>
        <taxon>Coccidia</taxon>
        <taxon>Eucoccidiorida</taxon>
        <taxon>Eimeriorina</taxon>
        <taxon>Sarcocystidae</taxon>
        <taxon>Besnoitia</taxon>
    </lineage>
</organism>
<feature type="compositionally biased region" description="Low complexity" evidence="2">
    <location>
        <begin position="371"/>
        <end position="400"/>
    </location>
</feature>
<dbReference type="PROSITE" id="PS50102">
    <property type="entry name" value="RRM"/>
    <property type="match status" value="1"/>
</dbReference>
<dbReference type="PANTHER" id="PTHR45735">
    <property type="entry name" value="CLEAVAGE STIMULATION FACTOR SUBUNIT 2"/>
    <property type="match status" value="1"/>
</dbReference>
<proteinExistence type="predicted"/>
<dbReference type="KEGG" id="bbes:BESB_076110"/>
<dbReference type="SMART" id="SM00360">
    <property type="entry name" value="RRM"/>
    <property type="match status" value="1"/>
</dbReference>
<dbReference type="InterPro" id="IPR012677">
    <property type="entry name" value="Nucleotide-bd_a/b_plait_sf"/>
</dbReference>
<feature type="compositionally biased region" description="Low complexity" evidence="2">
    <location>
        <begin position="540"/>
        <end position="573"/>
    </location>
</feature>
<dbReference type="InterPro" id="IPR035979">
    <property type="entry name" value="RBD_domain_sf"/>
</dbReference>
<dbReference type="AlphaFoldDB" id="A0A2A9M8A4"/>
<dbReference type="EMBL" id="NWUJ01000008">
    <property type="protein sequence ID" value="PFH33394.1"/>
    <property type="molecule type" value="Genomic_DNA"/>
</dbReference>
<keyword evidence="5" id="KW-1185">Reference proteome</keyword>
<comment type="caution">
    <text evidence="4">The sequence shown here is derived from an EMBL/GenBank/DDBJ whole genome shotgun (WGS) entry which is preliminary data.</text>
</comment>
<dbReference type="InterPro" id="IPR031721">
    <property type="entry name" value="Partial_CstF"/>
</dbReference>
<dbReference type="Pfam" id="PF00076">
    <property type="entry name" value="RRM_1"/>
    <property type="match status" value="1"/>
</dbReference>
<dbReference type="RefSeq" id="XP_029217403.1">
    <property type="nucleotide sequence ID" value="XM_029365972.1"/>
</dbReference>
<evidence type="ECO:0000313" key="5">
    <source>
        <dbReference type="Proteomes" id="UP000224006"/>
    </source>
</evidence>
<sequence length="659" mass="66683">MSRSLERGSSSSSGAYQMWLGNIPFDATEEDLKALLSRVGRVIQVRVKYDEGGQSKGFAFCEFPDPETCYLAYVTLNNVDLGGRKLKIDFATDELRQRFGSTGGGAASARAERRKGNPSGAAQQGGEAAEDARAISAAALLGSLQAAAGLAPGESLLGVPCARLGRGRDRHATGGTAAGVSARRAASLAPVALYDGAAAAADIMEILQTFSTSQLLAFLGDIKRLMQESSSACRQLLLAHPAIVYAALHAMYLLAPATAESARAGAETDEGARGGQRSSSLPPPEKRQKLLGGEAAGSQEKAAAFERDVASALERRMGLSVNQLDKARKNRDERVQQLRHAGLSVQFAGPTAQQATGATDPAQSAETGAPALGAQTGQQVGAGAAAPGGSSAPAAALSQPWLGSAAEDPAVPRREGTERAPQLAPPLQTPSAQVGLGLGVSSPPTAVGGGVRSAALPSGAAPGLPPAAHAAAAHGAPSQAVPSSSLPLSAPPAAISRQAPATGARGGAGVQAQQRPSAAPLRKAGEEDSGAQEAPPVPPAGRQAPEAAAAAPAGRESQRPAAAARGAASPGLLQAPAEQPQLPVAHQGAAVPAALAQHPAFAVPPAPDTLVDEVLKSPDILANVLNSKHSTMRSWPPEQRRQVLALQSALLRRGFPVAQ</sequence>
<dbReference type="Pfam" id="PF14327">
    <property type="entry name" value="CSTF2_hinge"/>
    <property type="match status" value="1"/>
</dbReference>
<dbReference type="GO" id="GO:0005847">
    <property type="term" value="C:mRNA cleavage and polyadenylation specificity factor complex"/>
    <property type="evidence" value="ECO:0007669"/>
    <property type="project" value="TreeGrafter"/>
</dbReference>
<dbReference type="STRING" id="94643.A0A2A9M8A4"/>
<dbReference type="Pfam" id="PF15861">
    <property type="entry name" value="partial_CstF"/>
    <property type="match status" value="1"/>
</dbReference>
<feature type="compositionally biased region" description="Low complexity" evidence="2">
    <location>
        <begin position="461"/>
        <end position="494"/>
    </location>
</feature>
<dbReference type="SUPFAM" id="SSF54928">
    <property type="entry name" value="RNA-binding domain, RBD"/>
    <property type="match status" value="1"/>
</dbReference>
<name>A0A2A9M8A4_BESBE</name>
<keyword evidence="1" id="KW-0694">RNA-binding</keyword>
<accession>A0A2A9M8A4</accession>
<feature type="compositionally biased region" description="Low complexity" evidence="2">
    <location>
        <begin position="348"/>
        <end position="363"/>
    </location>
</feature>
<evidence type="ECO:0000313" key="4">
    <source>
        <dbReference type="EMBL" id="PFH33394.1"/>
    </source>
</evidence>
<protein>
    <submittedName>
        <fullName evidence="4">RNA recognition motif-containing protein</fullName>
    </submittedName>
</protein>
<feature type="region of interest" description="Disordered" evidence="2">
    <location>
        <begin position="461"/>
        <end position="585"/>
    </location>
</feature>
<reference evidence="4 5" key="1">
    <citation type="submission" date="2017-09" db="EMBL/GenBank/DDBJ databases">
        <title>Genome sequencing of Besnoitia besnoiti strain Bb-Ger1.</title>
        <authorList>
            <person name="Schares G."/>
            <person name="Venepally P."/>
            <person name="Lorenzi H.A."/>
        </authorList>
    </citation>
    <scope>NUCLEOTIDE SEQUENCE [LARGE SCALE GENOMIC DNA]</scope>
    <source>
        <strain evidence="4 5">Bb-Ger1</strain>
    </source>
</reference>
<feature type="domain" description="RRM" evidence="3">
    <location>
        <begin position="16"/>
        <end position="93"/>
    </location>
</feature>
<gene>
    <name evidence="4" type="ORF">BESB_076110</name>
</gene>
<evidence type="ECO:0000256" key="1">
    <source>
        <dbReference type="PROSITE-ProRule" id="PRU00176"/>
    </source>
</evidence>
<feature type="region of interest" description="Disordered" evidence="2">
    <location>
        <begin position="342"/>
        <end position="440"/>
    </location>
</feature>
<dbReference type="Proteomes" id="UP000224006">
    <property type="component" value="Chromosome VII"/>
</dbReference>
<dbReference type="Gene3D" id="3.30.70.330">
    <property type="match status" value="1"/>
</dbReference>
<dbReference type="InterPro" id="IPR025742">
    <property type="entry name" value="CSTF2_hinge"/>
</dbReference>
<dbReference type="GO" id="GO:0003729">
    <property type="term" value="F:mRNA binding"/>
    <property type="evidence" value="ECO:0007669"/>
    <property type="project" value="TreeGrafter"/>
</dbReference>
<evidence type="ECO:0000256" key="2">
    <source>
        <dbReference type="SAM" id="MobiDB-lite"/>
    </source>
</evidence>
<dbReference type="OrthoDB" id="332798at2759"/>
<dbReference type="InterPro" id="IPR000504">
    <property type="entry name" value="RRM_dom"/>
</dbReference>
<dbReference type="VEuPathDB" id="ToxoDB:BESB_076110"/>
<dbReference type="GeneID" id="40312537"/>
<feature type="region of interest" description="Disordered" evidence="2">
    <location>
        <begin position="264"/>
        <end position="303"/>
    </location>
</feature>
<dbReference type="PANTHER" id="PTHR45735:SF2">
    <property type="entry name" value="CLEAVAGE STIMULATION FACTOR SUBUNIT 2"/>
    <property type="match status" value="1"/>
</dbReference>
<feature type="region of interest" description="Disordered" evidence="2">
    <location>
        <begin position="100"/>
        <end position="128"/>
    </location>
</feature>